<keyword evidence="15 20" id="KW-0472">Membrane</keyword>
<dbReference type="Proteomes" id="UP001417504">
    <property type="component" value="Unassembled WGS sequence"/>
</dbReference>
<keyword evidence="24" id="KW-1185">Reference proteome</keyword>
<dbReference type="Gene3D" id="1.10.510.10">
    <property type="entry name" value="Transferase(Phosphotransferase) domain 1"/>
    <property type="match status" value="1"/>
</dbReference>
<evidence type="ECO:0000256" key="17">
    <source>
        <dbReference type="ARBA" id="ARBA00023180"/>
    </source>
</evidence>
<evidence type="ECO:0000256" key="2">
    <source>
        <dbReference type="ARBA" id="ARBA00008536"/>
    </source>
</evidence>
<evidence type="ECO:0000256" key="7">
    <source>
        <dbReference type="ARBA" id="ARBA00022679"/>
    </source>
</evidence>
<proteinExistence type="inferred from homology"/>
<feature type="chain" id="PRO_5042818457" description="non-specific serine/threonine protein kinase" evidence="21">
    <location>
        <begin position="35"/>
        <end position="704"/>
    </location>
</feature>
<evidence type="ECO:0000256" key="5">
    <source>
        <dbReference type="ARBA" id="ARBA00022475"/>
    </source>
</evidence>
<feature type="region of interest" description="Disordered" evidence="19">
    <location>
        <begin position="274"/>
        <end position="316"/>
    </location>
</feature>
<dbReference type="InterPro" id="IPR019825">
    <property type="entry name" value="Lectin_legB_Mn/Ca_BS"/>
</dbReference>
<dbReference type="FunFam" id="1.10.510.10:FF:000240">
    <property type="entry name" value="Lectin-domain containing receptor kinase A4.3"/>
    <property type="match status" value="1"/>
</dbReference>
<evidence type="ECO:0000259" key="22">
    <source>
        <dbReference type="PROSITE" id="PS50011"/>
    </source>
</evidence>
<sequence>MAPARSDTLHRPSRKTNFICFILLSMVILQHISSVNTTYFNYRFFDSPENMTFQGTYILKDGAVLFNSNENGSPVLNAVGRMLYPEPVRLWDRRTGTVADFTTTFSFMIKTLSPPNGGDGIVFFIAPNGSTIPPNSSGGSLGIVYENNNNGTQKPLVAVELDTYPNVNDPLNDHLGIDVNSIISVATWNTTLKFTNNTRGNAWIGYNSSTKILGVSVSFDQNPVFDGKYLLTHAVNIKNVLPELVNVGLSASTGNAYEVHNIYSWEFNSTEFPLNSSTRGTQVPRGSGTRGTQAPKGSGSGGSQVPQGSGTGKGGGKKKNSIGLLIGLAVGGTVLAVGLGLIFFLLRKKRKEKQEEEDMFDATGDPYYVRGAGPRRFAYKELDRATSHFAKDGKLGKGGFGEVYKGFVNDSNMNVAVKKVSRGSKQGKKEFVSEVRIISRLRHKNLVKLIGWCHERGEFLLVYELMPNGSLDSHLFGRRAGLTWELRYKIALGLATALLYLHEEWEQCVVHRDIKSSNVMLDSAFNVKLGDFGLARLVDHETVVKTTTLAGTMGYLAPECFTTYKAGKESDVYSFGVVALEIACGRKAVEPTEEEGKIGLVAWMTELYDNGKHLEAVDTRLNTDFDEQQLERLMVVGLWCSTHDHNLRPSMRQAISVLNFDSPLPDLSSRMLVPNDLISPNHTYESSYESSNVTYDSSILLPRS</sequence>
<keyword evidence="12" id="KW-0418">Kinase</keyword>
<feature type="transmembrane region" description="Helical" evidence="20">
    <location>
        <begin position="322"/>
        <end position="346"/>
    </location>
</feature>
<evidence type="ECO:0000256" key="9">
    <source>
        <dbReference type="ARBA" id="ARBA00022729"/>
    </source>
</evidence>
<dbReference type="SUPFAM" id="SSF49899">
    <property type="entry name" value="Concanavalin A-like lectins/glucanases"/>
    <property type="match status" value="1"/>
</dbReference>
<reference evidence="23 24" key="1">
    <citation type="submission" date="2024-01" db="EMBL/GenBank/DDBJ databases">
        <title>Genome assemblies of Stephania.</title>
        <authorList>
            <person name="Yang L."/>
        </authorList>
    </citation>
    <scope>NUCLEOTIDE SEQUENCE [LARGE SCALE GENOMIC DNA]</scope>
    <source>
        <strain evidence="23">QJT</strain>
        <tissue evidence="23">Leaf</tissue>
    </source>
</reference>
<dbReference type="SUPFAM" id="SSF56112">
    <property type="entry name" value="Protein kinase-like (PK-like)"/>
    <property type="match status" value="1"/>
</dbReference>
<dbReference type="GO" id="GO:0005524">
    <property type="term" value="F:ATP binding"/>
    <property type="evidence" value="ECO:0007669"/>
    <property type="project" value="UniProtKB-UniRule"/>
</dbReference>
<dbReference type="Gene3D" id="3.30.200.20">
    <property type="entry name" value="Phosphorylase Kinase, domain 1"/>
    <property type="match status" value="1"/>
</dbReference>
<keyword evidence="16" id="KW-0675">Receptor</keyword>
<dbReference type="GO" id="GO:0030246">
    <property type="term" value="F:carbohydrate binding"/>
    <property type="evidence" value="ECO:0007669"/>
    <property type="project" value="UniProtKB-KW"/>
</dbReference>
<dbReference type="InterPro" id="IPR017441">
    <property type="entry name" value="Protein_kinase_ATP_BS"/>
</dbReference>
<evidence type="ECO:0000256" key="6">
    <source>
        <dbReference type="ARBA" id="ARBA00022527"/>
    </source>
</evidence>
<evidence type="ECO:0000256" key="19">
    <source>
        <dbReference type="SAM" id="MobiDB-lite"/>
    </source>
</evidence>
<evidence type="ECO:0000256" key="18">
    <source>
        <dbReference type="PROSITE-ProRule" id="PRU10141"/>
    </source>
</evidence>
<comment type="similarity">
    <text evidence="3">In the C-terminal section; belongs to the protein kinase superfamily. Ser/Thr protein kinase family.</text>
</comment>
<dbReference type="InterPro" id="IPR011009">
    <property type="entry name" value="Kinase-like_dom_sf"/>
</dbReference>
<dbReference type="PANTHER" id="PTHR27007">
    <property type="match status" value="1"/>
</dbReference>
<dbReference type="PROSITE" id="PS00307">
    <property type="entry name" value="LECTIN_LEGUME_BETA"/>
    <property type="match status" value="1"/>
</dbReference>
<evidence type="ECO:0000313" key="24">
    <source>
        <dbReference type="Proteomes" id="UP001417504"/>
    </source>
</evidence>
<dbReference type="GO" id="GO:0004674">
    <property type="term" value="F:protein serine/threonine kinase activity"/>
    <property type="evidence" value="ECO:0007669"/>
    <property type="project" value="UniProtKB-KW"/>
</dbReference>
<evidence type="ECO:0000256" key="20">
    <source>
        <dbReference type="SAM" id="Phobius"/>
    </source>
</evidence>
<accession>A0AAP0ES48</accession>
<evidence type="ECO:0000256" key="1">
    <source>
        <dbReference type="ARBA" id="ARBA00004251"/>
    </source>
</evidence>
<dbReference type="GO" id="GO:0002229">
    <property type="term" value="P:defense response to oomycetes"/>
    <property type="evidence" value="ECO:0007669"/>
    <property type="project" value="UniProtKB-ARBA"/>
</dbReference>
<keyword evidence="6" id="KW-0723">Serine/threonine-protein kinase</keyword>
<gene>
    <name evidence="23" type="ORF">Sjap_022509</name>
</gene>
<dbReference type="Pfam" id="PF07714">
    <property type="entry name" value="PK_Tyr_Ser-Thr"/>
    <property type="match status" value="1"/>
</dbReference>
<dbReference type="EC" id="2.7.11.1" evidence="4"/>
<evidence type="ECO:0000256" key="10">
    <source>
        <dbReference type="ARBA" id="ARBA00022734"/>
    </source>
</evidence>
<dbReference type="Gene3D" id="2.60.120.200">
    <property type="match status" value="1"/>
</dbReference>
<evidence type="ECO:0000256" key="11">
    <source>
        <dbReference type="ARBA" id="ARBA00022741"/>
    </source>
</evidence>
<keyword evidence="14 20" id="KW-1133">Transmembrane helix</keyword>
<feature type="binding site" evidence="18">
    <location>
        <position position="419"/>
    </location>
    <ligand>
        <name>ATP</name>
        <dbReference type="ChEBI" id="CHEBI:30616"/>
    </ligand>
</feature>
<evidence type="ECO:0000256" key="4">
    <source>
        <dbReference type="ARBA" id="ARBA00012513"/>
    </source>
</evidence>
<dbReference type="PROSITE" id="PS50011">
    <property type="entry name" value="PROTEIN_KINASE_DOM"/>
    <property type="match status" value="1"/>
</dbReference>
<dbReference type="InterPro" id="IPR008271">
    <property type="entry name" value="Ser/Thr_kinase_AS"/>
</dbReference>
<dbReference type="InterPro" id="IPR001245">
    <property type="entry name" value="Ser-Thr/Tyr_kinase_cat_dom"/>
</dbReference>
<evidence type="ECO:0000256" key="15">
    <source>
        <dbReference type="ARBA" id="ARBA00023136"/>
    </source>
</evidence>
<dbReference type="SMART" id="SM00220">
    <property type="entry name" value="S_TKc"/>
    <property type="match status" value="1"/>
</dbReference>
<keyword evidence="9 21" id="KW-0732">Signal</keyword>
<evidence type="ECO:0000256" key="13">
    <source>
        <dbReference type="ARBA" id="ARBA00022840"/>
    </source>
</evidence>
<keyword evidence="5" id="KW-1003">Cell membrane</keyword>
<evidence type="ECO:0000256" key="12">
    <source>
        <dbReference type="ARBA" id="ARBA00022777"/>
    </source>
</evidence>
<keyword evidence="17" id="KW-0325">Glycoprotein</keyword>
<dbReference type="EMBL" id="JBBNAE010000009">
    <property type="protein sequence ID" value="KAK9097012.1"/>
    <property type="molecule type" value="Genomic_DNA"/>
</dbReference>
<dbReference type="PROSITE" id="PS00107">
    <property type="entry name" value="PROTEIN_KINASE_ATP"/>
    <property type="match status" value="1"/>
</dbReference>
<keyword evidence="10" id="KW-0430">Lectin</keyword>
<keyword evidence="13 18" id="KW-0067">ATP-binding</keyword>
<keyword evidence="11 18" id="KW-0547">Nucleotide-binding</keyword>
<name>A0AAP0ES48_9MAGN</name>
<dbReference type="InterPro" id="IPR013320">
    <property type="entry name" value="ConA-like_dom_sf"/>
</dbReference>
<organism evidence="23 24">
    <name type="scientific">Stephania japonica</name>
    <dbReference type="NCBI Taxonomy" id="461633"/>
    <lineage>
        <taxon>Eukaryota</taxon>
        <taxon>Viridiplantae</taxon>
        <taxon>Streptophyta</taxon>
        <taxon>Embryophyta</taxon>
        <taxon>Tracheophyta</taxon>
        <taxon>Spermatophyta</taxon>
        <taxon>Magnoliopsida</taxon>
        <taxon>Ranunculales</taxon>
        <taxon>Menispermaceae</taxon>
        <taxon>Menispermoideae</taxon>
        <taxon>Cissampelideae</taxon>
        <taxon>Stephania</taxon>
    </lineage>
</organism>
<dbReference type="InterPro" id="IPR000719">
    <property type="entry name" value="Prot_kinase_dom"/>
</dbReference>
<dbReference type="PROSITE" id="PS00108">
    <property type="entry name" value="PROTEIN_KINASE_ST"/>
    <property type="match status" value="1"/>
</dbReference>
<dbReference type="FunFam" id="3.30.200.20:FF:000168">
    <property type="entry name" value="L-type lectin-domain containing receptor kinase IX.1"/>
    <property type="match status" value="1"/>
</dbReference>
<dbReference type="GO" id="GO:0005886">
    <property type="term" value="C:plasma membrane"/>
    <property type="evidence" value="ECO:0007669"/>
    <property type="project" value="UniProtKB-SubCell"/>
</dbReference>
<evidence type="ECO:0000256" key="14">
    <source>
        <dbReference type="ARBA" id="ARBA00022989"/>
    </source>
</evidence>
<feature type="domain" description="Protein kinase" evidence="22">
    <location>
        <begin position="389"/>
        <end position="660"/>
    </location>
</feature>
<keyword evidence="8 20" id="KW-0812">Transmembrane</keyword>
<evidence type="ECO:0000256" key="21">
    <source>
        <dbReference type="SAM" id="SignalP"/>
    </source>
</evidence>
<evidence type="ECO:0000256" key="3">
    <source>
        <dbReference type="ARBA" id="ARBA00010217"/>
    </source>
</evidence>
<dbReference type="AlphaFoldDB" id="A0AAP0ES48"/>
<dbReference type="CDD" id="cd06899">
    <property type="entry name" value="lectin_legume_LecRK_Arcelin_ConA"/>
    <property type="match status" value="1"/>
</dbReference>
<keyword evidence="7" id="KW-0808">Transferase</keyword>
<comment type="similarity">
    <text evidence="2">In the N-terminal section; belongs to the leguminous lectin family.</text>
</comment>
<dbReference type="InterPro" id="IPR001220">
    <property type="entry name" value="Legume_lectin_dom"/>
</dbReference>
<evidence type="ECO:0000256" key="16">
    <source>
        <dbReference type="ARBA" id="ARBA00023170"/>
    </source>
</evidence>
<feature type="signal peptide" evidence="21">
    <location>
        <begin position="1"/>
        <end position="34"/>
    </location>
</feature>
<evidence type="ECO:0000313" key="23">
    <source>
        <dbReference type="EMBL" id="KAK9097012.1"/>
    </source>
</evidence>
<dbReference type="CDD" id="cd14066">
    <property type="entry name" value="STKc_IRAK"/>
    <property type="match status" value="1"/>
</dbReference>
<dbReference type="InterPro" id="IPR050528">
    <property type="entry name" value="L-type_Lectin-RKs"/>
</dbReference>
<protein>
    <recommendedName>
        <fullName evidence="4">non-specific serine/threonine protein kinase</fullName>
        <ecNumber evidence="4">2.7.11.1</ecNumber>
    </recommendedName>
</protein>
<evidence type="ECO:0000256" key="8">
    <source>
        <dbReference type="ARBA" id="ARBA00022692"/>
    </source>
</evidence>
<dbReference type="Pfam" id="PF00139">
    <property type="entry name" value="Lectin_legB"/>
    <property type="match status" value="1"/>
</dbReference>
<comment type="subcellular location">
    <subcellularLocation>
        <location evidence="1">Cell membrane</location>
        <topology evidence="1">Single-pass type I membrane protein</topology>
    </subcellularLocation>
</comment>
<comment type="caution">
    <text evidence="23">The sequence shown here is derived from an EMBL/GenBank/DDBJ whole genome shotgun (WGS) entry which is preliminary data.</text>
</comment>